<reference evidence="2 3" key="1">
    <citation type="submission" date="2024-01" db="EMBL/GenBank/DDBJ databases">
        <title>Seven novel Bacillus-like species.</title>
        <authorList>
            <person name="Liu G."/>
        </authorList>
    </citation>
    <scope>NUCLEOTIDE SEQUENCE [LARGE SCALE GENOMIC DNA]</scope>
    <source>
        <strain evidence="2 3">FJAT-51639</strain>
    </source>
</reference>
<protein>
    <recommendedName>
        <fullName evidence="4">DUF4064 domain-containing protein</fullName>
    </recommendedName>
</protein>
<evidence type="ECO:0000313" key="2">
    <source>
        <dbReference type="EMBL" id="MEI4802774.1"/>
    </source>
</evidence>
<proteinExistence type="predicted"/>
<keyword evidence="3" id="KW-1185">Reference proteome</keyword>
<sequence length="118" mass="13553">MRSNKYNTLALLCMMLFFITWVLIFSYGNYNYSADDAGSNFTPAEMRISIVLDILQMVFLVMSFVFGLIAYYVSEDNGGYAGICILTSLILFILTGFYDVVIVYILVTDPIHWKLFFM</sequence>
<evidence type="ECO:0000313" key="3">
    <source>
        <dbReference type="Proteomes" id="UP001372526"/>
    </source>
</evidence>
<organism evidence="2 3">
    <name type="scientific">Bacillus bruguierae</name>
    <dbReference type="NCBI Taxonomy" id="3127667"/>
    <lineage>
        <taxon>Bacteria</taxon>
        <taxon>Bacillati</taxon>
        <taxon>Bacillota</taxon>
        <taxon>Bacilli</taxon>
        <taxon>Bacillales</taxon>
        <taxon>Bacillaceae</taxon>
        <taxon>Bacillus</taxon>
    </lineage>
</organism>
<accession>A0ABU8FLF7</accession>
<keyword evidence="1" id="KW-0812">Transmembrane</keyword>
<name>A0ABU8FLF7_9BACI</name>
<evidence type="ECO:0000256" key="1">
    <source>
        <dbReference type="SAM" id="Phobius"/>
    </source>
</evidence>
<keyword evidence="1" id="KW-1133">Transmembrane helix</keyword>
<dbReference type="RefSeq" id="WP_336473239.1">
    <property type="nucleotide sequence ID" value="NZ_JBAWSX010000009.1"/>
</dbReference>
<keyword evidence="1" id="KW-0472">Membrane</keyword>
<feature type="transmembrane region" description="Helical" evidence="1">
    <location>
        <begin position="80"/>
        <end position="107"/>
    </location>
</feature>
<evidence type="ECO:0008006" key="4">
    <source>
        <dbReference type="Google" id="ProtNLM"/>
    </source>
</evidence>
<gene>
    <name evidence="2" type="ORF">WAZ07_15900</name>
</gene>
<comment type="caution">
    <text evidence="2">The sequence shown here is derived from an EMBL/GenBank/DDBJ whole genome shotgun (WGS) entry which is preliminary data.</text>
</comment>
<dbReference type="EMBL" id="JBAWSX010000009">
    <property type="protein sequence ID" value="MEI4802774.1"/>
    <property type="molecule type" value="Genomic_DNA"/>
</dbReference>
<dbReference type="Proteomes" id="UP001372526">
    <property type="component" value="Unassembled WGS sequence"/>
</dbReference>
<feature type="transmembrane region" description="Helical" evidence="1">
    <location>
        <begin position="48"/>
        <end position="73"/>
    </location>
</feature>
<feature type="transmembrane region" description="Helical" evidence="1">
    <location>
        <begin position="9"/>
        <end position="28"/>
    </location>
</feature>